<name>A0A8S5L8A3_9CAUD</name>
<accession>A0A8S5L8A3</accession>
<reference evidence="1" key="1">
    <citation type="journal article" date="2021" name="Proc. Natl. Acad. Sci. U.S.A.">
        <title>A Catalog of Tens of Thousands of Viruses from Human Metagenomes Reveals Hidden Associations with Chronic Diseases.</title>
        <authorList>
            <person name="Tisza M.J."/>
            <person name="Buck C.B."/>
        </authorList>
    </citation>
    <scope>NUCLEOTIDE SEQUENCE</scope>
    <source>
        <strain evidence="1">CtzpQ31</strain>
    </source>
</reference>
<dbReference type="EMBL" id="BK014654">
    <property type="protein sequence ID" value="DAD66155.1"/>
    <property type="molecule type" value="Genomic_DNA"/>
</dbReference>
<organism evidence="1">
    <name type="scientific">Siphoviridae sp. ctzpQ31</name>
    <dbReference type="NCBI Taxonomy" id="2823613"/>
    <lineage>
        <taxon>Viruses</taxon>
        <taxon>Duplodnaviria</taxon>
        <taxon>Heunggongvirae</taxon>
        <taxon>Uroviricota</taxon>
        <taxon>Caudoviricetes</taxon>
    </lineage>
</organism>
<evidence type="ECO:0000313" key="1">
    <source>
        <dbReference type="EMBL" id="DAD66155.1"/>
    </source>
</evidence>
<sequence length="31" mass="3773">MGEHFIIRQSPTEIELSQKLSRWILNHEHSR</sequence>
<proteinExistence type="predicted"/>
<protein>
    <submittedName>
        <fullName evidence="1">Uncharacterized protein</fullName>
    </submittedName>
</protein>